<name>A0A1L7XTW2_9HELO</name>
<dbReference type="Proteomes" id="UP000184330">
    <property type="component" value="Unassembled WGS sequence"/>
</dbReference>
<feature type="chain" id="PRO_5012499136" evidence="1">
    <location>
        <begin position="20"/>
        <end position="670"/>
    </location>
</feature>
<dbReference type="EMBL" id="FJOG01000055">
    <property type="protein sequence ID" value="CZR68438.1"/>
    <property type="molecule type" value="Genomic_DNA"/>
</dbReference>
<dbReference type="AlphaFoldDB" id="A0A1L7XTW2"/>
<evidence type="ECO:0000256" key="1">
    <source>
        <dbReference type="SAM" id="SignalP"/>
    </source>
</evidence>
<proteinExistence type="predicted"/>
<organism evidence="2 3">
    <name type="scientific">Phialocephala subalpina</name>
    <dbReference type="NCBI Taxonomy" id="576137"/>
    <lineage>
        <taxon>Eukaryota</taxon>
        <taxon>Fungi</taxon>
        <taxon>Dikarya</taxon>
        <taxon>Ascomycota</taxon>
        <taxon>Pezizomycotina</taxon>
        <taxon>Leotiomycetes</taxon>
        <taxon>Helotiales</taxon>
        <taxon>Mollisiaceae</taxon>
        <taxon>Phialocephala</taxon>
        <taxon>Phialocephala fortinii species complex</taxon>
    </lineage>
</organism>
<dbReference type="OrthoDB" id="3473062at2759"/>
<gene>
    <name evidence="2" type="ORF">PAC_18337</name>
</gene>
<protein>
    <submittedName>
        <fullName evidence="2">Uncharacterized protein</fullName>
    </submittedName>
</protein>
<sequence>MRIFSIILPFFYRVTISSALYPIRDDMSLSAPGPLNPRQDAIACINETSLAEASEEDLTAASSYFRSWLEGLAGDAQRLQEYLSHGHTFLSFFGHEHWGSSNFGCNLEHGCHQEPKCSEVKNFQLQHRRGRADEEIERDTNIIFLIYLQIYAQNNFFIALTDGMTSARESVGLISDKLTEDFTRQPDTAAGATCEMSGLIGGIIKTVVIAKLRREFFVLSVVTTTIQAGGDTFSAGTLAVPLGVSNLAVIGFNEYLAEIQSMNEIIVSTKQLHALHLQREQIEEKSKTPKNPNQPYIDQTYEIDVCGEAKHGSRSFTNSASMKRYVEHQFSEYRRYLSIIWGDFIRPNMTDPESVQRTTLWLGRVGNLMGLWVREKDALGSSNEILDRRMQAYMMSAAWRGSRCWLECQVGGDFHATCKGSDHRFCPNVNEICQAQCWTTFEVGNHIVPLYGHDKVGDWQETLPDILNSSRNSYFKHGNVLEPPGLNAGTTNVTELMDAYDTDTIQLPVCRSRNAVVRPVEASSKSFACSCGNWMSNETAGFLDTIQMGHKSLDYTKGWAAETFLHICPETLKDHPPLTQYLEFCALGIHEGRHSAQLGKDPLCDSIFHHVRQQRWTEREANIKFCEREYWEDAGVVLDTYGEYQGRCKGFLKCRGEMKGYIWDTDNHYE</sequence>
<reference evidence="2 3" key="1">
    <citation type="submission" date="2016-03" db="EMBL/GenBank/DDBJ databases">
        <authorList>
            <person name="Ploux O."/>
        </authorList>
    </citation>
    <scope>NUCLEOTIDE SEQUENCE [LARGE SCALE GENOMIC DNA]</scope>
    <source>
        <strain evidence="2 3">UAMH 11012</strain>
    </source>
</reference>
<keyword evidence="1" id="KW-0732">Signal</keyword>
<keyword evidence="3" id="KW-1185">Reference proteome</keyword>
<accession>A0A1L7XTW2</accession>
<evidence type="ECO:0000313" key="2">
    <source>
        <dbReference type="EMBL" id="CZR68438.1"/>
    </source>
</evidence>
<feature type="signal peptide" evidence="1">
    <location>
        <begin position="1"/>
        <end position="19"/>
    </location>
</feature>
<evidence type="ECO:0000313" key="3">
    <source>
        <dbReference type="Proteomes" id="UP000184330"/>
    </source>
</evidence>